<feature type="transmembrane region" description="Helical" evidence="6">
    <location>
        <begin position="78"/>
        <end position="100"/>
    </location>
</feature>
<dbReference type="Gene3D" id="1.20.1250.20">
    <property type="entry name" value="MFS general substrate transporter like domains"/>
    <property type="match status" value="2"/>
</dbReference>
<feature type="transmembrane region" description="Helical" evidence="6">
    <location>
        <begin position="142"/>
        <end position="161"/>
    </location>
</feature>
<evidence type="ECO:0000256" key="5">
    <source>
        <dbReference type="ARBA" id="ARBA00023136"/>
    </source>
</evidence>
<feature type="transmembrane region" description="Helical" evidence="6">
    <location>
        <begin position="277"/>
        <end position="295"/>
    </location>
</feature>
<evidence type="ECO:0000259" key="7">
    <source>
        <dbReference type="PROSITE" id="PS50850"/>
    </source>
</evidence>
<feature type="transmembrane region" description="Helical" evidence="6">
    <location>
        <begin position="247"/>
        <end position="265"/>
    </location>
</feature>
<feature type="transmembrane region" description="Helical" evidence="6">
    <location>
        <begin position="52"/>
        <end position="71"/>
    </location>
</feature>
<feature type="transmembrane region" description="Helical" evidence="6">
    <location>
        <begin position="167"/>
        <end position="190"/>
    </location>
</feature>
<dbReference type="OrthoDB" id="9814237at2"/>
<evidence type="ECO:0000256" key="1">
    <source>
        <dbReference type="ARBA" id="ARBA00004651"/>
    </source>
</evidence>
<reference evidence="8 9" key="1">
    <citation type="submission" date="2019-03" db="EMBL/GenBank/DDBJ databases">
        <title>Sequencing the genomes of 1000 actinobacteria strains.</title>
        <authorList>
            <person name="Klenk H.-P."/>
        </authorList>
    </citation>
    <scope>NUCLEOTIDE SEQUENCE [LARGE SCALE GENOMIC DNA]</scope>
    <source>
        <strain evidence="8 9">DSM 44969</strain>
    </source>
</reference>
<keyword evidence="2" id="KW-1003">Cell membrane</keyword>
<evidence type="ECO:0000256" key="2">
    <source>
        <dbReference type="ARBA" id="ARBA00022475"/>
    </source>
</evidence>
<dbReference type="InterPro" id="IPR036259">
    <property type="entry name" value="MFS_trans_sf"/>
</dbReference>
<keyword evidence="5 6" id="KW-0472">Membrane</keyword>
<feature type="transmembrane region" description="Helical" evidence="6">
    <location>
        <begin position="368"/>
        <end position="385"/>
    </location>
</feature>
<feature type="transmembrane region" description="Helical" evidence="6">
    <location>
        <begin position="301"/>
        <end position="319"/>
    </location>
</feature>
<dbReference type="AlphaFoldDB" id="A0A4R1HWI2"/>
<dbReference type="SUPFAM" id="SSF103473">
    <property type="entry name" value="MFS general substrate transporter"/>
    <property type="match status" value="1"/>
</dbReference>
<dbReference type="PANTHER" id="PTHR43124:SF3">
    <property type="entry name" value="CHLORAMPHENICOL EFFLUX PUMP RV0191"/>
    <property type="match status" value="1"/>
</dbReference>
<dbReference type="EMBL" id="SMFZ01000001">
    <property type="protein sequence ID" value="TCK26698.1"/>
    <property type="molecule type" value="Genomic_DNA"/>
</dbReference>
<name>A0A4R1HWI2_PSEEN</name>
<dbReference type="Pfam" id="PF07690">
    <property type="entry name" value="MFS_1"/>
    <property type="match status" value="1"/>
</dbReference>
<dbReference type="CDD" id="cd17324">
    <property type="entry name" value="MFS_NepI_like"/>
    <property type="match status" value="1"/>
</dbReference>
<dbReference type="RefSeq" id="WP_132424312.1">
    <property type="nucleotide sequence ID" value="NZ_SMFZ01000001.1"/>
</dbReference>
<dbReference type="PANTHER" id="PTHR43124">
    <property type="entry name" value="PURINE EFFLUX PUMP PBUE"/>
    <property type="match status" value="1"/>
</dbReference>
<keyword evidence="9" id="KW-1185">Reference proteome</keyword>
<evidence type="ECO:0000256" key="4">
    <source>
        <dbReference type="ARBA" id="ARBA00022989"/>
    </source>
</evidence>
<feature type="domain" description="Major facilitator superfamily (MFS) profile" evidence="7">
    <location>
        <begin position="13"/>
        <end position="389"/>
    </location>
</feature>
<gene>
    <name evidence="8" type="ORF">EV378_2540</name>
</gene>
<feature type="transmembrane region" description="Helical" evidence="6">
    <location>
        <begin position="12"/>
        <end position="32"/>
    </location>
</feature>
<evidence type="ECO:0000256" key="6">
    <source>
        <dbReference type="SAM" id="Phobius"/>
    </source>
</evidence>
<comment type="caution">
    <text evidence="8">The sequence shown here is derived from an EMBL/GenBank/DDBJ whole genome shotgun (WGS) entry which is preliminary data.</text>
</comment>
<evidence type="ECO:0000313" key="8">
    <source>
        <dbReference type="EMBL" id="TCK26698.1"/>
    </source>
</evidence>
<protein>
    <submittedName>
        <fullName evidence="8">DHA1 family inner membrane transport protein</fullName>
    </submittedName>
</protein>
<dbReference type="GO" id="GO:0022857">
    <property type="term" value="F:transmembrane transporter activity"/>
    <property type="evidence" value="ECO:0007669"/>
    <property type="project" value="InterPro"/>
</dbReference>
<accession>A0A4R1HWI2</accession>
<keyword evidence="3 6" id="KW-0812">Transmembrane</keyword>
<feature type="transmembrane region" description="Helical" evidence="6">
    <location>
        <begin position="211"/>
        <end position="232"/>
    </location>
</feature>
<feature type="transmembrane region" description="Helical" evidence="6">
    <location>
        <begin position="112"/>
        <end position="130"/>
    </location>
</feature>
<evidence type="ECO:0000313" key="9">
    <source>
        <dbReference type="Proteomes" id="UP000295560"/>
    </source>
</evidence>
<sequence>MRAAQTRTSPPLALAALAIGAFAIGTGEFVIMGLLPDVAGGLSVDVPSAGHLISAYALGVVVGAPLLIAASNRFPRKAVLIGLMAAYAVFNVVSALAPSYDLLVVGRFMAGLPHGAFFGIGAVVAGSLVAPDRRARAMARMFAGLTLANVAGVPVSTLLGQQVGWRWVFAVVGLIGALAATAVALYVPDVRPADGPVRLSRELRALGRRPVWMALLVATVGGAGLFATYSYITPMLTDVAGFSPTEVTGLLALFGIGMTVGNLLGARLADSATLPTIYGGLAAEAVLALVFVPALQNQLTTILVLFAFAVTTFTVVPSVQLRIIAGAGDAPNLASGANQAAFNVANALGAALGGVAISAGFGVASPNVVAAGLAVAGLAIAVVAGRSDRRAEARASARDADLAPAAA</sequence>
<proteinExistence type="predicted"/>
<dbReference type="Proteomes" id="UP000295560">
    <property type="component" value="Unassembled WGS sequence"/>
</dbReference>
<keyword evidence="4 6" id="KW-1133">Transmembrane helix</keyword>
<dbReference type="PROSITE" id="PS50850">
    <property type="entry name" value="MFS"/>
    <property type="match status" value="1"/>
</dbReference>
<dbReference type="GO" id="GO:0005886">
    <property type="term" value="C:plasma membrane"/>
    <property type="evidence" value="ECO:0007669"/>
    <property type="project" value="UniProtKB-SubCell"/>
</dbReference>
<dbReference type="InterPro" id="IPR050189">
    <property type="entry name" value="MFS_Efflux_Transporters"/>
</dbReference>
<dbReference type="InterPro" id="IPR020846">
    <property type="entry name" value="MFS_dom"/>
</dbReference>
<feature type="transmembrane region" description="Helical" evidence="6">
    <location>
        <begin position="340"/>
        <end position="362"/>
    </location>
</feature>
<dbReference type="InterPro" id="IPR011701">
    <property type="entry name" value="MFS"/>
</dbReference>
<organism evidence="8 9">
    <name type="scientific">Pseudonocardia endophytica</name>
    <dbReference type="NCBI Taxonomy" id="401976"/>
    <lineage>
        <taxon>Bacteria</taxon>
        <taxon>Bacillati</taxon>
        <taxon>Actinomycetota</taxon>
        <taxon>Actinomycetes</taxon>
        <taxon>Pseudonocardiales</taxon>
        <taxon>Pseudonocardiaceae</taxon>
        <taxon>Pseudonocardia</taxon>
    </lineage>
</organism>
<comment type="subcellular location">
    <subcellularLocation>
        <location evidence="1">Cell membrane</location>
        <topology evidence="1">Multi-pass membrane protein</topology>
    </subcellularLocation>
</comment>
<evidence type="ECO:0000256" key="3">
    <source>
        <dbReference type="ARBA" id="ARBA00022692"/>
    </source>
</evidence>